<feature type="chain" id="PRO_5046790224" evidence="2">
    <location>
        <begin position="23"/>
        <end position="185"/>
    </location>
</feature>
<dbReference type="InterPro" id="IPR024520">
    <property type="entry name" value="DUF3558"/>
</dbReference>
<dbReference type="Pfam" id="PF12079">
    <property type="entry name" value="DUF3558"/>
    <property type="match status" value="1"/>
</dbReference>
<keyword evidence="4" id="KW-1185">Reference proteome</keyword>
<proteinExistence type="predicted"/>
<dbReference type="PROSITE" id="PS51257">
    <property type="entry name" value="PROKAR_LIPOPROTEIN"/>
    <property type="match status" value="1"/>
</dbReference>
<sequence length="185" mass="18322">MRSSLAVSAVLAGVLLAGCGSGADGALPEQTGTPAPEPTAEEPARTAPAKSVAVADQCSLLTPEQLSALGFDQQPRARESQGVPGCQFEAGEPGSPGWGAFVAADQRTMQDFLAAGRGAVQGDLGGYPTAQVDNGSGCLLSIDVSDSGSLFVNAIVRPGADPEVGSGCDAATRVAEAAIANLPNA</sequence>
<organism evidence="3 4">
    <name type="scientific">Saccharopolyspora cebuensis</name>
    <dbReference type="NCBI Taxonomy" id="418759"/>
    <lineage>
        <taxon>Bacteria</taxon>
        <taxon>Bacillati</taxon>
        <taxon>Actinomycetota</taxon>
        <taxon>Actinomycetes</taxon>
        <taxon>Pseudonocardiales</taxon>
        <taxon>Pseudonocardiaceae</taxon>
        <taxon>Saccharopolyspora</taxon>
    </lineage>
</organism>
<protein>
    <submittedName>
        <fullName evidence="3">DUF3558 domain-containing protein</fullName>
    </submittedName>
</protein>
<dbReference type="EMBL" id="JBGEHV010000087">
    <property type="protein sequence ID" value="MEY8043286.1"/>
    <property type="molecule type" value="Genomic_DNA"/>
</dbReference>
<evidence type="ECO:0000256" key="2">
    <source>
        <dbReference type="SAM" id="SignalP"/>
    </source>
</evidence>
<name>A0ABV4CU11_9PSEU</name>
<feature type="region of interest" description="Disordered" evidence="1">
    <location>
        <begin position="23"/>
        <end position="50"/>
    </location>
</feature>
<keyword evidence="2" id="KW-0732">Signal</keyword>
<evidence type="ECO:0000256" key="1">
    <source>
        <dbReference type="SAM" id="MobiDB-lite"/>
    </source>
</evidence>
<evidence type="ECO:0000313" key="3">
    <source>
        <dbReference type="EMBL" id="MEY8043286.1"/>
    </source>
</evidence>
<dbReference type="Proteomes" id="UP001564626">
    <property type="component" value="Unassembled WGS sequence"/>
</dbReference>
<accession>A0ABV4CU11</accession>
<dbReference type="RefSeq" id="WP_345362159.1">
    <property type="nucleotide sequence ID" value="NZ_BAABII010000006.1"/>
</dbReference>
<reference evidence="3 4" key="1">
    <citation type="submission" date="2024-08" db="EMBL/GenBank/DDBJ databases">
        <title>Genome mining of Saccharopolyspora cebuensis PGLac3 from Nigerian medicinal plant.</title>
        <authorList>
            <person name="Ezeobiora C.E."/>
            <person name="Igbokwe N.H."/>
            <person name="Amin D.H."/>
            <person name="Mendie U.E."/>
        </authorList>
    </citation>
    <scope>NUCLEOTIDE SEQUENCE [LARGE SCALE GENOMIC DNA]</scope>
    <source>
        <strain evidence="3 4">PGLac3</strain>
    </source>
</reference>
<gene>
    <name evidence="3" type="ORF">AB8O55_28075</name>
</gene>
<feature type="signal peptide" evidence="2">
    <location>
        <begin position="1"/>
        <end position="22"/>
    </location>
</feature>
<evidence type="ECO:0000313" key="4">
    <source>
        <dbReference type="Proteomes" id="UP001564626"/>
    </source>
</evidence>
<comment type="caution">
    <text evidence="3">The sequence shown here is derived from an EMBL/GenBank/DDBJ whole genome shotgun (WGS) entry which is preliminary data.</text>
</comment>